<dbReference type="Pfam" id="PF02466">
    <property type="entry name" value="Tim17"/>
    <property type="match status" value="1"/>
</dbReference>
<feature type="compositionally biased region" description="Acidic residues" evidence="11">
    <location>
        <begin position="211"/>
        <end position="220"/>
    </location>
</feature>
<comment type="similarity">
    <text evidence="2">Belongs to the Tim17/Tim22/Tim23 family.</text>
</comment>
<evidence type="ECO:0000313" key="13">
    <source>
        <dbReference type="Proteomes" id="UP001165060"/>
    </source>
</evidence>
<organism evidence="12 13">
    <name type="scientific">Tetraparma gracilis</name>
    <dbReference type="NCBI Taxonomy" id="2962635"/>
    <lineage>
        <taxon>Eukaryota</taxon>
        <taxon>Sar</taxon>
        <taxon>Stramenopiles</taxon>
        <taxon>Ochrophyta</taxon>
        <taxon>Bolidophyceae</taxon>
        <taxon>Parmales</taxon>
        <taxon>Triparmaceae</taxon>
        <taxon>Tetraparma</taxon>
    </lineage>
</organism>
<feature type="compositionally biased region" description="Low complexity" evidence="11">
    <location>
        <begin position="147"/>
        <end position="161"/>
    </location>
</feature>
<comment type="caution">
    <text evidence="12">The sequence shown here is derived from an EMBL/GenBank/DDBJ whole genome shotgun (WGS) entry which is preliminary data.</text>
</comment>
<evidence type="ECO:0000256" key="4">
    <source>
        <dbReference type="ARBA" id="ARBA00022692"/>
    </source>
</evidence>
<sequence length="220" mass="21490">MPGMADREPCPWRIIEDVGGAFAMGAVGGSIYHGVRGAWTAPSGAGLRGATSAVKARAPVLGGNFAVWGLCFACCDCTFTAVRRKEDPWNAIASGFATGGILAARAGPKAAMSSAVIGGTLLALIEGLGIMITKYAAPALPSPEDYAASQAADPTAPPTQAGLGGGGGGLGLPPRGGGGEAARPDPLSLGSVRGESNDDFLAGGTTFSGGGEEESGGGGL</sequence>
<evidence type="ECO:0000256" key="9">
    <source>
        <dbReference type="ARBA" id="ARBA00023128"/>
    </source>
</evidence>
<name>A0ABQ6MLU4_9STRA</name>
<dbReference type="EMBL" id="BRYB01000380">
    <property type="protein sequence ID" value="GMI28917.1"/>
    <property type="molecule type" value="Genomic_DNA"/>
</dbReference>
<protein>
    <submittedName>
        <fullName evidence="12">Uncharacterized protein</fullName>
    </submittedName>
</protein>
<feature type="region of interest" description="Disordered" evidence="11">
    <location>
        <begin position="146"/>
        <end position="220"/>
    </location>
</feature>
<keyword evidence="9" id="KW-0496">Mitochondrion</keyword>
<evidence type="ECO:0000256" key="1">
    <source>
        <dbReference type="ARBA" id="ARBA00004448"/>
    </source>
</evidence>
<gene>
    <name evidence="12" type="ORF">TeGR_g9054</name>
</gene>
<evidence type="ECO:0000256" key="7">
    <source>
        <dbReference type="ARBA" id="ARBA00022989"/>
    </source>
</evidence>
<evidence type="ECO:0000256" key="3">
    <source>
        <dbReference type="ARBA" id="ARBA00022448"/>
    </source>
</evidence>
<evidence type="ECO:0000256" key="8">
    <source>
        <dbReference type="ARBA" id="ARBA00023010"/>
    </source>
</evidence>
<keyword evidence="4" id="KW-0812">Transmembrane</keyword>
<accession>A0ABQ6MLU4</accession>
<keyword evidence="6" id="KW-0653">Protein transport</keyword>
<evidence type="ECO:0000256" key="2">
    <source>
        <dbReference type="ARBA" id="ARBA00008444"/>
    </source>
</evidence>
<keyword evidence="5" id="KW-0999">Mitochondrion inner membrane</keyword>
<dbReference type="PANTHER" id="PTHR10485">
    <property type="entry name" value="MITOCHONDRIAL IMPORT INNER MEMBRANE TRANSLOCASE SUBUNIT TIM-17"/>
    <property type="match status" value="1"/>
</dbReference>
<evidence type="ECO:0000256" key="10">
    <source>
        <dbReference type="ARBA" id="ARBA00023136"/>
    </source>
</evidence>
<feature type="compositionally biased region" description="Gly residues" evidence="11">
    <location>
        <begin position="162"/>
        <end position="180"/>
    </location>
</feature>
<dbReference type="Proteomes" id="UP001165060">
    <property type="component" value="Unassembled WGS sequence"/>
</dbReference>
<keyword evidence="13" id="KW-1185">Reference proteome</keyword>
<keyword evidence="7" id="KW-1133">Transmembrane helix</keyword>
<evidence type="ECO:0000256" key="5">
    <source>
        <dbReference type="ARBA" id="ARBA00022792"/>
    </source>
</evidence>
<keyword evidence="3" id="KW-0813">Transport</keyword>
<comment type="subcellular location">
    <subcellularLocation>
        <location evidence="1">Mitochondrion inner membrane</location>
        <topology evidence="1">Multi-pass membrane protein</topology>
    </subcellularLocation>
</comment>
<evidence type="ECO:0000313" key="12">
    <source>
        <dbReference type="EMBL" id="GMI28917.1"/>
    </source>
</evidence>
<reference evidence="12 13" key="1">
    <citation type="journal article" date="2023" name="Commun. Biol.">
        <title>Genome analysis of Parmales, the sister group of diatoms, reveals the evolutionary specialization of diatoms from phago-mixotrophs to photoautotrophs.</title>
        <authorList>
            <person name="Ban H."/>
            <person name="Sato S."/>
            <person name="Yoshikawa S."/>
            <person name="Yamada K."/>
            <person name="Nakamura Y."/>
            <person name="Ichinomiya M."/>
            <person name="Sato N."/>
            <person name="Blanc-Mathieu R."/>
            <person name="Endo H."/>
            <person name="Kuwata A."/>
            <person name="Ogata H."/>
        </authorList>
    </citation>
    <scope>NUCLEOTIDE SEQUENCE [LARGE SCALE GENOMIC DNA]</scope>
</reference>
<keyword evidence="10" id="KW-0472">Membrane</keyword>
<evidence type="ECO:0000256" key="6">
    <source>
        <dbReference type="ARBA" id="ARBA00022927"/>
    </source>
</evidence>
<dbReference type="PANTHER" id="PTHR10485:SF0">
    <property type="entry name" value="AT05822P-RELATED"/>
    <property type="match status" value="1"/>
</dbReference>
<proteinExistence type="inferred from homology"/>
<keyword evidence="8" id="KW-0811">Translocation</keyword>
<evidence type="ECO:0000256" key="11">
    <source>
        <dbReference type="SAM" id="MobiDB-lite"/>
    </source>
</evidence>